<evidence type="ECO:0000256" key="2">
    <source>
        <dbReference type="ARBA" id="ARBA00022448"/>
    </source>
</evidence>
<protein>
    <submittedName>
        <fullName evidence="15">Outer membrane cobalamin receptor</fullName>
    </submittedName>
</protein>
<evidence type="ECO:0000313" key="15">
    <source>
        <dbReference type="EMBL" id="MDR6299648.1"/>
    </source>
</evidence>
<comment type="caution">
    <text evidence="15">The sequence shown here is derived from an EMBL/GenBank/DDBJ whole genome shotgun (WGS) entry which is preliminary data.</text>
</comment>
<dbReference type="PANTHER" id="PTHR30069:SF29">
    <property type="entry name" value="HEMOGLOBIN AND HEMOGLOBIN-HAPTOGLOBIN-BINDING PROTEIN 1-RELATED"/>
    <property type="match status" value="1"/>
</dbReference>
<dbReference type="PROSITE" id="PS52016">
    <property type="entry name" value="TONB_DEPENDENT_REC_3"/>
    <property type="match status" value="1"/>
</dbReference>
<evidence type="ECO:0000256" key="10">
    <source>
        <dbReference type="PROSITE-ProRule" id="PRU01360"/>
    </source>
</evidence>
<gene>
    <name evidence="15" type="ORF">GGR31_000264</name>
</gene>
<dbReference type="InterPro" id="IPR036942">
    <property type="entry name" value="Beta-barrel_TonB_sf"/>
</dbReference>
<evidence type="ECO:0000313" key="16">
    <source>
        <dbReference type="Proteomes" id="UP001257659"/>
    </source>
</evidence>
<name>A0ABU1K205_9FLAO</name>
<evidence type="ECO:0000256" key="4">
    <source>
        <dbReference type="ARBA" id="ARBA00022692"/>
    </source>
</evidence>
<feature type="domain" description="TonB-dependent receptor plug" evidence="14">
    <location>
        <begin position="122"/>
        <end position="224"/>
    </location>
</feature>
<feature type="signal peptide" evidence="12">
    <location>
        <begin position="1"/>
        <end position="21"/>
    </location>
</feature>
<evidence type="ECO:0000256" key="11">
    <source>
        <dbReference type="RuleBase" id="RU003357"/>
    </source>
</evidence>
<keyword evidence="8 15" id="KW-0675">Receptor</keyword>
<dbReference type="SUPFAM" id="SSF56935">
    <property type="entry name" value="Porins"/>
    <property type="match status" value="1"/>
</dbReference>
<keyword evidence="7 10" id="KW-0472">Membrane</keyword>
<dbReference type="SUPFAM" id="SSF49464">
    <property type="entry name" value="Carboxypeptidase regulatory domain-like"/>
    <property type="match status" value="1"/>
</dbReference>
<dbReference type="Pfam" id="PF13715">
    <property type="entry name" value="CarbopepD_reg_2"/>
    <property type="match status" value="1"/>
</dbReference>
<dbReference type="Gene3D" id="2.40.170.20">
    <property type="entry name" value="TonB-dependent receptor, beta-barrel domain"/>
    <property type="match status" value="1"/>
</dbReference>
<dbReference type="Pfam" id="PF00593">
    <property type="entry name" value="TonB_dep_Rec_b-barrel"/>
    <property type="match status" value="1"/>
</dbReference>
<feature type="domain" description="TonB-dependent receptor-like beta-barrel" evidence="13">
    <location>
        <begin position="319"/>
        <end position="750"/>
    </location>
</feature>
<dbReference type="InterPro" id="IPR000531">
    <property type="entry name" value="Beta-barrel_TonB"/>
</dbReference>
<evidence type="ECO:0000256" key="5">
    <source>
        <dbReference type="ARBA" id="ARBA00022729"/>
    </source>
</evidence>
<dbReference type="Proteomes" id="UP001257659">
    <property type="component" value="Unassembled WGS sequence"/>
</dbReference>
<dbReference type="EMBL" id="JAVDQA010000001">
    <property type="protein sequence ID" value="MDR6299648.1"/>
    <property type="molecule type" value="Genomic_DNA"/>
</dbReference>
<dbReference type="PANTHER" id="PTHR30069">
    <property type="entry name" value="TONB-DEPENDENT OUTER MEMBRANE RECEPTOR"/>
    <property type="match status" value="1"/>
</dbReference>
<comment type="similarity">
    <text evidence="10 11">Belongs to the TonB-dependent receptor family.</text>
</comment>
<evidence type="ECO:0000256" key="8">
    <source>
        <dbReference type="ARBA" id="ARBA00023170"/>
    </source>
</evidence>
<sequence>MHYKSLFILSLSLFVFSFVSGQSSIVSGKVVDENQVPILGASVGLKEIARGTVTNDEGKFSLKGNFKGTYTLEISYVGFETYSEKINLQPNNKITKEVELKTGYDLDEVTISAKSKIQKIEALAYNVDVIDAKKLHKTTLDVGHALDRVSGIRIRENGGVGSDMNLSMNGFRGNQVKLFIDGIPMEHFGSSFQINNIPVGLADRIEVYKGVVPINLGADALGGAINIVTNTYEKDNLDLSYSYGSFNTHRTNILATHVAASGFIIHINAFQNFSDNDYKVLAEVNQNGEGFEKKKVKRFNDKYHNETFIGKLGIINKSFADELLFGITLGQNYKEIQTGARQIAVYGGRHSQGSTIMPSISYKKQNFITPGLDVKGNANYNLGKEKYIDTLSRRYNWLGEYILTSRGGELNYQHLQLKDNNGIATFSADYEINKNHKVAINNVYTTFNRKQENLLNEENDINFDQPQKTNKNISGLSYTYEGGDWNMLGFLKNYNQVIDYSERRVKSNSESTYYEKMDRTGNYFGYGAAITYFFNDNTQIKASYEKSYRLPSAIELFGDANIIQGNIDLKPEKSHNYNLGGSYWVKVFKDHLLNLEANIFARDAKDFIRKRLAINQSENVNENVQAMNNYGLEVQLRYSYKNKLNLTANITHQELRNNNPESIFYRSRIPNMPFTYGNANATYNIHNAFGENQILSLGYDFLYVHAFYLYWPEAGDQSQGKYGVPEQIAHGFNASLTMDHLQFTLECRNIFDALLYDNFSLQKPGRSFSAKIRYTL</sequence>
<evidence type="ECO:0000256" key="3">
    <source>
        <dbReference type="ARBA" id="ARBA00022452"/>
    </source>
</evidence>
<evidence type="ECO:0000259" key="13">
    <source>
        <dbReference type="Pfam" id="PF00593"/>
    </source>
</evidence>
<dbReference type="Gene3D" id="2.60.40.1120">
    <property type="entry name" value="Carboxypeptidase-like, regulatory domain"/>
    <property type="match status" value="1"/>
</dbReference>
<keyword evidence="16" id="KW-1185">Reference proteome</keyword>
<evidence type="ECO:0000256" key="6">
    <source>
        <dbReference type="ARBA" id="ARBA00023077"/>
    </source>
</evidence>
<keyword evidence="2 10" id="KW-0813">Transport</keyword>
<dbReference type="Pfam" id="PF07715">
    <property type="entry name" value="Plug"/>
    <property type="match status" value="1"/>
</dbReference>
<evidence type="ECO:0000256" key="7">
    <source>
        <dbReference type="ARBA" id="ARBA00023136"/>
    </source>
</evidence>
<evidence type="ECO:0000256" key="1">
    <source>
        <dbReference type="ARBA" id="ARBA00004571"/>
    </source>
</evidence>
<dbReference type="Gene3D" id="2.170.130.10">
    <property type="entry name" value="TonB-dependent receptor, plug domain"/>
    <property type="match status" value="1"/>
</dbReference>
<evidence type="ECO:0000256" key="9">
    <source>
        <dbReference type="ARBA" id="ARBA00023237"/>
    </source>
</evidence>
<feature type="chain" id="PRO_5047414778" evidence="12">
    <location>
        <begin position="22"/>
        <end position="776"/>
    </location>
</feature>
<keyword evidence="4 10" id="KW-0812">Transmembrane</keyword>
<proteinExistence type="inferred from homology"/>
<dbReference type="InterPro" id="IPR012910">
    <property type="entry name" value="Plug_dom"/>
</dbReference>
<evidence type="ECO:0000259" key="14">
    <source>
        <dbReference type="Pfam" id="PF07715"/>
    </source>
</evidence>
<dbReference type="InterPro" id="IPR039426">
    <property type="entry name" value="TonB-dep_rcpt-like"/>
</dbReference>
<keyword evidence="6 11" id="KW-0798">TonB box</keyword>
<keyword evidence="9 10" id="KW-0998">Cell outer membrane</keyword>
<dbReference type="RefSeq" id="WP_378928364.1">
    <property type="nucleotide sequence ID" value="NZ_JBHLUA010000012.1"/>
</dbReference>
<dbReference type="InterPro" id="IPR008969">
    <property type="entry name" value="CarboxyPept-like_regulatory"/>
</dbReference>
<accession>A0ABU1K205</accession>
<evidence type="ECO:0000256" key="12">
    <source>
        <dbReference type="SAM" id="SignalP"/>
    </source>
</evidence>
<reference evidence="15 16" key="1">
    <citation type="submission" date="2023-07" db="EMBL/GenBank/DDBJ databases">
        <title>Genomic Encyclopedia of Type Strains, Phase IV (KMG-IV): sequencing the most valuable type-strain genomes for metagenomic binning, comparative biology and taxonomic classification.</title>
        <authorList>
            <person name="Goeker M."/>
        </authorList>
    </citation>
    <scope>NUCLEOTIDE SEQUENCE [LARGE SCALE GENOMIC DNA]</scope>
    <source>
        <strain evidence="15 16">DSM 102814</strain>
    </source>
</reference>
<keyword evidence="3 10" id="KW-1134">Transmembrane beta strand</keyword>
<dbReference type="InterPro" id="IPR037066">
    <property type="entry name" value="Plug_dom_sf"/>
</dbReference>
<keyword evidence="5 12" id="KW-0732">Signal</keyword>
<comment type="subcellular location">
    <subcellularLocation>
        <location evidence="1 10">Cell outer membrane</location>
        <topology evidence="1 10">Multi-pass membrane protein</topology>
    </subcellularLocation>
</comment>
<organism evidence="15 16">
    <name type="scientific">Mesonia maritima</name>
    <dbReference type="NCBI Taxonomy" id="1793873"/>
    <lineage>
        <taxon>Bacteria</taxon>
        <taxon>Pseudomonadati</taxon>
        <taxon>Bacteroidota</taxon>
        <taxon>Flavobacteriia</taxon>
        <taxon>Flavobacteriales</taxon>
        <taxon>Flavobacteriaceae</taxon>
        <taxon>Mesonia</taxon>
    </lineage>
</organism>